<dbReference type="STRING" id="301967.A6E15_17690"/>
<gene>
    <name evidence="2" type="ORF">A6E15_17690</name>
</gene>
<organism evidence="2 3">
    <name type="scientific">Natrinema saccharevitans</name>
    <dbReference type="NCBI Taxonomy" id="301967"/>
    <lineage>
        <taxon>Archaea</taxon>
        <taxon>Methanobacteriati</taxon>
        <taxon>Methanobacteriota</taxon>
        <taxon>Stenosarchaea group</taxon>
        <taxon>Halobacteria</taxon>
        <taxon>Halobacteriales</taxon>
        <taxon>Natrialbaceae</taxon>
        <taxon>Natrinema</taxon>
    </lineage>
</organism>
<accession>A0A1S8AR09</accession>
<dbReference type="Proteomes" id="UP000189370">
    <property type="component" value="Unassembled WGS sequence"/>
</dbReference>
<proteinExistence type="predicted"/>
<dbReference type="AlphaFoldDB" id="A0A1S8AR09"/>
<dbReference type="OrthoDB" id="188325at2157"/>
<evidence type="ECO:0000313" key="2">
    <source>
        <dbReference type="EMBL" id="OLZ39238.1"/>
    </source>
</evidence>
<evidence type="ECO:0000256" key="1">
    <source>
        <dbReference type="SAM" id="MobiDB-lite"/>
    </source>
</evidence>
<evidence type="ECO:0000313" key="3">
    <source>
        <dbReference type="Proteomes" id="UP000189370"/>
    </source>
</evidence>
<feature type="region of interest" description="Disordered" evidence="1">
    <location>
        <begin position="34"/>
        <end position="106"/>
    </location>
</feature>
<comment type="caution">
    <text evidence="2">The sequence shown here is derived from an EMBL/GenBank/DDBJ whole genome shotgun (WGS) entry which is preliminary data.</text>
</comment>
<feature type="compositionally biased region" description="Acidic residues" evidence="1">
    <location>
        <begin position="71"/>
        <end position="106"/>
    </location>
</feature>
<sequence length="106" mass="11596">MRIPVPTNRLVSLTLAGAVLTGIVALALAAPGLGLGVDSLTDDENPTVASDAPTANEDFTPAVGTQGGGEHEDDEYEEHEDEYEDEYEEHEDEYEDEYEEHEEEDD</sequence>
<keyword evidence="3" id="KW-1185">Reference proteome</keyword>
<dbReference type="RefSeq" id="WP_076148555.1">
    <property type="nucleotide sequence ID" value="NZ_LWLN01000002.1"/>
</dbReference>
<dbReference type="EMBL" id="LWLN01000002">
    <property type="protein sequence ID" value="OLZ39238.1"/>
    <property type="molecule type" value="Genomic_DNA"/>
</dbReference>
<protein>
    <submittedName>
        <fullName evidence="2">Uncharacterized protein</fullName>
    </submittedName>
</protein>
<reference evidence="3" key="1">
    <citation type="submission" date="2016-04" db="EMBL/GenBank/DDBJ databases">
        <authorList>
            <person name="Chen S.-C."/>
            <person name="Lai M.-C."/>
        </authorList>
    </citation>
    <scope>NUCLEOTIDE SEQUENCE [LARGE SCALE GENOMIC DNA]</scope>
    <source>
        <strain evidence="3">AB14</strain>
    </source>
</reference>
<name>A0A1S8AR09_9EURY</name>